<dbReference type="InterPro" id="IPR025399">
    <property type="entry name" value="DUF4372"/>
</dbReference>
<dbReference type="InterPro" id="IPR002559">
    <property type="entry name" value="Transposase_11"/>
</dbReference>
<dbReference type="NCBIfam" id="NF033592">
    <property type="entry name" value="transpos_IS4_1"/>
    <property type="match status" value="1"/>
</dbReference>
<evidence type="ECO:0000313" key="8">
    <source>
        <dbReference type="Proteomes" id="UP001262582"/>
    </source>
</evidence>
<keyword evidence="2" id="KW-0815">Transposition</keyword>
<dbReference type="RefSeq" id="WP_311502869.1">
    <property type="nucleotide sequence ID" value="NZ_JAVRHK010000004.1"/>
</dbReference>
<evidence type="ECO:0000313" key="7">
    <source>
        <dbReference type="EMBL" id="MDT0676526.1"/>
    </source>
</evidence>
<protein>
    <submittedName>
        <fullName evidence="7">IS4 family transposase</fullName>
    </submittedName>
</protein>
<dbReference type="Proteomes" id="UP001262582">
    <property type="component" value="Unassembled WGS sequence"/>
</dbReference>
<keyword evidence="4" id="KW-0233">DNA recombination</keyword>
<keyword evidence="8" id="KW-1185">Reference proteome</keyword>
<evidence type="ECO:0000256" key="4">
    <source>
        <dbReference type="ARBA" id="ARBA00023172"/>
    </source>
</evidence>
<dbReference type="Pfam" id="PF01609">
    <property type="entry name" value="DDE_Tnp_1"/>
    <property type="match status" value="1"/>
</dbReference>
<dbReference type="InterPro" id="IPR047952">
    <property type="entry name" value="Transpos_IS4"/>
</dbReference>
<keyword evidence="3" id="KW-0238">DNA-binding</keyword>
<name>A0ABU3D4S1_9FLAO</name>
<proteinExistence type="inferred from homology"/>
<dbReference type="PANTHER" id="PTHR33258">
    <property type="entry name" value="TRANSPOSASE INSL FOR INSERTION SEQUENCE ELEMENT IS186A-RELATED"/>
    <property type="match status" value="1"/>
</dbReference>
<evidence type="ECO:0000256" key="1">
    <source>
        <dbReference type="ARBA" id="ARBA00010075"/>
    </source>
</evidence>
<gene>
    <name evidence="7" type="ORF">RM539_08020</name>
</gene>
<evidence type="ECO:0000256" key="3">
    <source>
        <dbReference type="ARBA" id="ARBA00023125"/>
    </source>
</evidence>
<dbReference type="PANTHER" id="PTHR33258:SF1">
    <property type="entry name" value="TRANSPOSASE INSL FOR INSERTION SEQUENCE ELEMENT IS186A-RELATED"/>
    <property type="match status" value="1"/>
</dbReference>
<dbReference type="SUPFAM" id="SSF53098">
    <property type="entry name" value="Ribonuclease H-like"/>
    <property type="match status" value="1"/>
</dbReference>
<feature type="domain" description="Transposase IS4-like" evidence="5">
    <location>
        <begin position="131"/>
        <end position="337"/>
    </location>
</feature>
<sequence>MNKSNNFSGQPIIKQLLKLLSPSIITRTASDHNSDRYYKRFKTYDHLVTMLYATLSGVSSLRELSTILLACEGRIGHLNLKDFPKPSTLSDANKNRSSEVFASIYYSLFHSYRSFLSDSSPLSLPVKHLKIVDSTTISLFSDILKGVGRNPIDGKKKGGIKMHTMINALEDVPCLVRFSSAATHDHTFLKELNLEKGSFVVFDKAYNDYLQYFQWTENDIYFVTRQKDNAVYKSIAEFDLSDTTSDAVLKDERIAIDKKETTIELRRIAYWDSEKEKVFEFITNHFELEPDKIASIYKHRWQIETMFKRLKQNFPLKYFLGDNQNAIEIQIWCGLIIQLLMLVVQRKTKRKWAYSNMVSMIRFHLMTYIDLFKFLEDPNKKWKELTTKPPDKQLALF</sequence>
<accession>A0ABU3D4S1</accession>
<organism evidence="7 8">
    <name type="scientific">Autumnicola musiva</name>
    <dbReference type="NCBI Taxonomy" id="3075589"/>
    <lineage>
        <taxon>Bacteria</taxon>
        <taxon>Pseudomonadati</taxon>
        <taxon>Bacteroidota</taxon>
        <taxon>Flavobacteriia</taxon>
        <taxon>Flavobacteriales</taxon>
        <taxon>Flavobacteriaceae</taxon>
        <taxon>Autumnicola</taxon>
    </lineage>
</organism>
<dbReference type="Pfam" id="PF14294">
    <property type="entry name" value="DUF4372"/>
    <property type="match status" value="1"/>
</dbReference>
<dbReference type="EMBL" id="JAVRHK010000004">
    <property type="protein sequence ID" value="MDT0676526.1"/>
    <property type="molecule type" value="Genomic_DNA"/>
</dbReference>
<comment type="similarity">
    <text evidence="1">Belongs to the transposase 11 family.</text>
</comment>
<dbReference type="InterPro" id="IPR012337">
    <property type="entry name" value="RNaseH-like_sf"/>
</dbReference>
<evidence type="ECO:0000259" key="6">
    <source>
        <dbReference type="Pfam" id="PF14294"/>
    </source>
</evidence>
<comment type="caution">
    <text evidence="7">The sequence shown here is derived from an EMBL/GenBank/DDBJ whole genome shotgun (WGS) entry which is preliminary data.</text>
</comment>
<evidence type="ECO:0000259" key="5">
    <source>
        <dbReference type="Pfam" id="PF01609"/>
    </source>
</evidence>
<reference evidence="7 8" key="1">
    <citation type="submission" date="2023-09" db="EMBL/GenBank/DDBJ databases">
        <authorList>
            <person name="Rey-Velasco X."/>
        </authorList>
    </citation>
    <scope>NUCLEOTIDE SEQUENCE [LARGE SCALE GENOMIC DNA]</scope>
    <source>
        <strain evidence="7 8">F117</strain>
    </source>
</reference>
<evidence type="ECO:0000256" key="2">
    <source>
        <dbReference type="ARBA" id="ARBA00022578"/>
    </source>
</evidence>
<feature type="domain" description="DUF4372" evidence="6">
    <location>
        <begin position="9"/>
        <end position="78"/>
    </location>
</feature>